<feature type="domain" description="VPS37 C-terminal" evidence="8">
    <location>
        <begin position="171"/>
        <end position="267"/>
    </location>
</feature>
<reference evidence="9" key="1">
    <citation type="journal article" date="2020" name="Stud. Mycol.">
        <title>101 Dothideomycetes genomes: a test case for predicting lifestyles and emergence of pathogens.</title>
        <authorList>
            <person name="Haridas S."/>
            <person name="Albert R."/>
            <person name="Binder M."/>
            <person name="Bloem J."/>
            <person name="Labutti K."/>
            <person name="Salamov A."/>
            <person name="Andreopoulos B."/>
            <person name="Baker S."/>
            <person name="Barry K."/>
            <person name="Bills G."/>
            <person name="Bluhm B."/>
            <person name="Cannon C."/>
            <person name="Castanera R."/>
            <person name="Culley D."/>
            <person name="Daum C."/>
            <person name="Ezra D."/>
            <person name="Gonzalez J."/>
            <person name="Henrissat B."/>
            <person name="Kuo A."/>
            <person name="Liang C."/>
            <person name="Lipzen A."/>
            <person name="Lutzoni F."/>
            <person name="Magnuson J."/>
            <person name="Mondo S."/>
            <person name="Nolan M."/>
            <person name="Ohm R."/>
            <person name="Pangilinan J."/>
            <person name="Park H.-J."/>
            <person name="Ramirez L."/>
            <person name="Alfaro M."/>
            <person name="Sun H."/>
            <person name="Tritt A."/>
            <person name="Yoshinaga Y."/>
            <person name="Zwiers L.-H."/>
            <person name="Turgeon B."/>
            <person name="Goodwin S."/>
            <person name="Spatafora J."/>
            <person name="Crous P."/>
            <person name="Grigoriev I."/>
        </authorList>
    </citation>
    <scope>NUCLEOTIDE SEQUENCE</scope>
    <source>
        <strain evidence="9">CBS 133067</strain>
    </source>
</reference>
<feature type="region of interest" description="Disordered" evidence="7">
    <location>
        <begin position="1"/>
        <end position="90"/>
    </location>
</feature>
<dbReference type="Gene3D" id="1.10.287.660">
    <property type="entry name" value="Helix hairpin bin"/>
    <property type="match status" value="1"/>
</dbReference>
<comment type="similarity">
    <text evidence="2">Belongs to the VPS37 family.</text>
</comment>
<organism evidence="9 10">
    <name type="scientific">Rhizodiscina lignyota</name>
    <dbReference type="NCBI Taxonomy" id="1504668"/>
    <lineage>
        <taxon>Eukaryota</taxon>
        <taxon>Fungi</taxon>
        <taxon>Dikarya</taxon>
        <taxon>Ascomycota</taxon>
        <taxon>Pezizomycotina</taxon>
        <taxon>Dothideomycetes</taxon>
        <taxon>Pleosporomycetidae</taxon>
        <taxon>Aulographales</taxon>
        <taxon>Rhizodiscinaceae</taxon>
        <taxon>Rhizodiscina</taxon>
    </lineage>
</organism>
<feature type="compositionally biased region" description="Low complexity" evidence="7">
    <location>
        <begin position="28"/>
        <end position="38"/>
    </location>
</feature>
<comment type="caution">
    <text evidence="9">The sequence shown here is derived from an EMBL/GenBank/DDBJ whole genome shotgun (WGS) entry which is preliminary data.</text>
</comment>
<evidence type="ECO:0000256" key="4">
    <source>
        <dbReference type="ARBA" id="ARBA00022753"/>
    </source>
</evidence>
<evidence type="ECO:0000313" key="9">
    <source>
        <dbReference type="EMBL" id="KAF2094767.1"/>
    </source>
</evidence>
<evidence type="ECO:0000259" key="8">
    <source>
        <dbReference type="PROSITE" id="PS51314"/>
    </source>
</evidence>
<dbReference type="GO" id="GO:0043162">
    <property type="term" value="P:ubiquitin-dependent protein catabolic process via the multivesicular body sorting pathway"/>
    <property type="evidence" value="ECO:0007669"/>
    <property type="project" value="UniProtKB-ARBA"/>
</dbReference>
<sequence>MSLRSPLQSQSQFSYDTSTPPPPPPKPSTHSSGRGTPLTGPPLPPPPHGQSPHPSITSNPQGYSGSPGPNPPNQHAFEQEIPPPEPGWLPDIVKQQTTTDLTTLLRDPSLQSALLNNPATTHPSLPASTAQLNAILAANLQLAQQLVSLESHLRSRRDATQSRLLALRALERQWRAKQSEQDAALRDFSAPALYQRLVAAVGEGDEVCRGMEESFLHARGGAGGEGEKMSEREVMEFVRRYREARKIAFLRRERKERWDEGRVGGWR</sequence>
<dbReference type="InterPro" id="IPR009851">
    <property type="entry name" value="Mod_r"/>
</dbReference>
<dbReference type="OrthoDB" id="10260857at2759"/>
<comment type="subcellular location">
    <subcellularLocation>
        <location evidence="1">Endosome</location>
    </subcellularLocation>
</comment>
<evidence type="ECO:0000256" key="6">
    <source>
        <dbReference type="PROSITE-ProRule" id="PRU00646"/>
    </source>
</evidence>
<dbReference type="PROSITE" id="PS51314">
    <property type="entry name" value="VPS37_C"/>
    <property type="match status" value="1"/>
</dbReference>
<evidence type="ECO:0000256" key="2">
    <source>
        <dbReference type="ARBA" id="ARBA00007617"/>
    </source>
</evidence>
<dbReference type="PANTHER" id="PTHR13678">
    <property type="entry name" value="VACUOLAR PROTEIN SORTING-ASSOCIATED PROTEIN 37"/>
    <property type="match status" value="1"/>
</dbReference>
<dbReference type="Pfam" id="PF07200">
    <property type="entry name" value="Mod_r"/>
    <property type="match status" value="1"/>
</dbReference>
<feature type="compositionally biased region" description="Pro residues" evidence="7">
    <location>
        <begin position="39"/>
        <end position="49"/>
    </location>
</feature>
<feature type="compositionally biased region" description="Low complexity" evidence="7">
    <location>
        <begin position="50"/>
        <end position="67"/>
    </location>
</feature>
<keyword evidence="4" id="KW-0967">Endosome</keyword>
<proteinExistence type="inferred from homology"/>
<evidence type="ECO:0000256" key="7">
    <source>
        <dbReference type="SAM" id="MobiDB-lite"/>
    </source>
</evidence>
<protein>
    <recommendedName>
        <fullName evidence="8">VPS37 C-terminal domain-containing protein</fullName>
    </recommendedName>
</protein>
<evidence type="ECO:0000256" key="5">
    <source>
        <dbReference type="ARBA" id="ARBA00022927"/>
    </source>
</evidence>
<keyword evidence="5 6" id="KW-0653">Protein transport</keyword>
<gene>
    <name evidence="9" type="ORF">NA57DRAFT_68335</name>
</gene>
<keyword evidence="3 6" id="KW-0813">Transport</keyword>
<evidence type="ECO:0000256" key="3">
    <source>
        <dbReference type="ARBA" id="ARBA00022448"/>
    </source>
</evidence>
<feature type="compositionally biased region" description="Polar residues" evidence="7">
    <location>
        <begin position="1"/>
        <end position="16"/>
    </location>
</feature>
<dbReference type="EMBL" id="ML978133">
    <property type="protein sequence ID" value="KAF2094767.1"/>
    <property type="molecule type" value="Genomic_DNA"/>
</dbReference>
<dbReference type="PANTHER" id="PTHR13678:SF2">
    <property type="entry name" value="VACUOLAR PROTEIN SORTING-ASSOCIATED PROTEIN 37A"/>
    <property type="match status" value="1"/>
</dbReference>
<keyword evidence="10" id="KW-1185">Reference proteome</keyword>
<accession>A0A9P4M4Z0</accession>
<evidence type="ECO:0000313" key="10">
    <source>
        <dbReference type="Proteomes" id="UP000799772"/>
    </source>
</evidence>
<dbReference type="GO" id="GO:0000813">
    <property type="term" value="C:ESCRT I complex"/>
    <property type="evidence" value="ECO:0007669"/>
    <property type="project" value="TreeGrafter"/>
</dbReference>
<dbReference type="GO" id="GO:0006623">
    <property type="term" value="P:protein targeting to vacuole"/>
    <property type="evidence" value="ECO:0007669"/>
    <property type="project" value="TreeGrafter"/>
</dbReference>
<evidence type="ECO:0000256" key="1">
    <source>
        <dbReference type="ARBA" id="ARBA00004177"/>
    </source>
</evidence>
<name>A0A9P4M4Z0_9PEZI</name>
<dbReference type="Proteomes" id="UP000799772">
    <property type="component" value="Unassembled WGS sequence"/>
</dbReference>
<dbReference type="InterPro" id="IPR029012">
    <property type="entry name" value="Helix_hairpin_bin_sf"/>
</dbReference>
<dbReference type="InterPro" id="IPR037202">
    <property type="entry name" value="ESCRT_assembly_dom"/>
</dbReference>
<dbReference type="SUPFAM" id="SSF140111">
    <property type="entry name" value="Endosomal sorting complex assembly domain"/>
    <property type="match status" value="1"/>
</dbReference>
<dbReference type="GO" id="GO:0006612">
    <property type="term" value="P:protein targeting to membrane"/>
    <property type="evidence" value="ECO:0007669"/>
    <property type="project" value="TreeGrafter"/>
</dbReference>
<dbReference type="AlphaFoldDB" id="A0A9P4M4Z0"/>